<evidence type="ECO:0008006" key="5">
    <source>
        <dbReference type="Google" id="ProtNLM"/>
    </source>
</evidence>
<feature type="compositionally biased region" description="Polar residues" evidence="2">
    <location>
        <begin position="1"/>
        <end position="12"/>
    </location>
</feature>
<dbReference type="Proteomes" id="UP000664164">
    <property type="component" value="Unassembled WGS sequence"/>
</dbReference>
<dbReference type="Pfam" id="PF13558">
    <property type="entry name" value="SbcC_Walker_B"/>
    <property type="match status" value="1"/>
</dbReference>
<proteinExistence type="predicted"/>
<evidence type="ECO:0000313" key="3">
    <source>
        <dbReference type="EMBL" id="MBO1266619.1"/>
    </source>
</evidence>
<evidence type="ECO:0000313" key="4">
    <source>
        <dbReference type="Proteomes" id="UP000664164"/>
    </source>
</evidence>
<dbReference type="Pfam" id="PF13555">
    <property type="entry name" value="AAA_29"/>
    <property type="match status" value="1"/>
</dbReference>
<evidence type="ECO:0000256" key="1">
    <source>
        <dbReference type="SAM" id="Coils"/>
    </source>
</evidence>
<sequence length="1186" mass="131376">MPSGSKSSTRGCPTTALRSPAPRHPAPRYRALNQRKWRARDRRSSGQPVQPGPCRTGGSPAGGTAPDGGLPPGFRLHRLELLNWGTFHEGVRTFRLDGANSLLTGDIGSGKSTVVDAITTLLLPAHKIDYNKAAGAQKRERTLMSYVRGFHKSTRSTGGEHSKPVALRQPGTLSVVLGVFHNAVLGKSVTLAITLWTMQEAGQPTRFYSLAESDQSIAVDFANFGQDPVKLKKKLRAAGVAVHDTFEPYAAAFKRQFGISGNQAMELFHRTVSMKQVENITQFVRTNMLEDDDVSERIGNLIHHFDDLKKAHDAVLRAKDQIELLRPIQSGAAQHAKLSAEDGLARAQRDQLHPWFTKQKLILSLEHQNELGNTGVKLREDSSQLSGQIVQLRHELSAVQEDIRTNGGGRLAAIDADVARLGEESQRQRARFEKYLEAAADLGLNAPEDRVLFDANRNRLAEVESELVSLSNDLQRNRTALTVERETSTTQAAEIHAELSSLKSRQTLLPLAQLELRRRLCEGTGIAETALPYAGELLRVRDGEAEWEGAAERTLRGFALSLLVSAEHYPAVSSWVDSNNLRGRLVYLKIGDSAQARTAEAGTLAAKIAVKQGTPFRAFLLDELVGRFDYVCCAGMDEFRRHPRALTVNGQLKGGRGRHEKDDRKDLADRRNYVLGWDNQDKINRFLAEQDEVHGKVRSIDAQLAKVDTALGTLARQNQQIGTVRNTGDYADISWQLTARRIEELKEERAALQSASSVLQQLAAKETELAGRLERLEAKSDKIRERLGENNNEARNIAEAIEECRALLAEQPLTDDAGVLAAVEQLTATALGEKALNYKNTGSMESSVRSVLTASIDALGKRIATAAERTLRLMGDFRHKYPNETVEIDASLEAAGDFNRLLEQLESNDLPRFEARFKESLTQNTIHEVVAFNAFLDSRKQDIEQRISEINVSLAGIEYNSGRHIQLEHQGSTDLDVRQFGMDLRACSEGTIGDDEQYSEQKYLQVERLIERFRGREGYTALDERWTAKVTDVRNWFTFSASEKWTETGEEFEHFTDSGGKSGGQKEKLAYTILAAALAFQFGLGSGKAGGTAKAGAKGAAKGRSFRFVVIDEAFGRGSDESARYGLELFQRMKLQLLIVTPLQKIHVIEPFVAHVGFVANSNGNDSQLRNMTITEYREERDRRAG</sequence>
<dbReference type="EMBL" id="JAFNLL010000002">
    <property type="protein sequence ID" value="MBO1266619.1"/>
    <property type="molecule type" value="Genomic_DNA"/>
</dbReference>
<feature type="coiled-coil region" evidence="1">
    <location>
        <begin position="742"/>
        <end position="810"/>
    </location>
</feature>
<feature type="coiled-coil region" evidence="1">
    <location>
        <begin position="453"/>
        <end position="480"/>
    </location>
</feature>
<dbReference type="AlphaFoldDB" id="A0A939H9B1"/>
<dbReference type="Gene3D" id="3.40.1140.10">
    <property type="match status" value="1"/>
</dbReference>
<accession>A0A939H9B1</accession>
<organism evidence="3 4">
    <name type="scientific">Arthrobacter cavernae</name>
    <dbReference type="NCBI Taxonomy" id="2817681"/>
    <lineage>
        <taxon>Bacteria</taxon>
        <taxon>Bacillati</taxon>
        <taxon>Actinomycetota</taxon>
        <taxon>Actinomycetes</taxon>
        <taxon>Micrococcales</taxon>
        <taxon>Micrococcaceae</taxon>
        <taxon>Arthrobacter</taxon>
    </lineage>
</organism>
<protein>
    <recommendedName>
        <fullName evidence="5">ATP-dependent exonuclease SbcCD, C subunit-like protein</fullName>
    </recommendedName>
</protein>
<reference evidence="3" key="1">
    <citation type="submission" date="2021-03" db="EMBL/GenBank/DDBJ databases">
        <title>A new species, PO-11, isolated from a karst cave deposit.</title>
        <authorList>
            <person name="Zhaoxiaoyong W."/>
        </authorList>
    </citation>
    <scope>NUCLEOTIDE SEQUENCE</scope>
    <source>
        <strain evidence="3">PO-11</strain>
    </source>
</reference>
<feature type="region of interest" description="Disordered" evidence="2">
    <location>
        <begin position="1"/>
        <end position="71"/>
    </location>
</feature>
<keyword evidence="1" id="KW-0175">Coiled coil</keyword>
<dbReference type="SUPFAM" id="SSF52540">
    <property type="entry name" value="P-loop containing nucleoside triphosphate hydrolases"/>
    <property type="match status" value="1"/>
</dbReference>
<keyword evidence="4" id="KW-1185">Reference proteome</keyword>
<comment type="caution">
    <text evidence="3">The sequence shown here is derived from an EMBL/GenBank/DDBJ whole genome shotgun (WGS) entry which is preliminary data.</text>
</comment>
<evidence type="ECO:0000256" key="2">
    <source>
        <dbReference type="SAM" id="MobiDB-lite"/>
    </source>
</evidence>
<dbReference type="InterPro" id="IPR027417">
    <property type="entry name" value="P-loop_NTPase"/>
</dbReference>
<name>A0A939H9B1_9MICC</name>
<gene>
    <name evidence="3" type="ORF">J1902_01245</name>
</gene>